<dbReference type="EMBL" id="JAFREP010000005">
    <property type="protein sequence ID" value="MBO1318311.1"/>
    <property type="molecule type" value="Genomic_DNA"/>
</dbReference>
<reference evidence="1" key="1">
    <citation type="submission" date="2021-03" db="EMBL/GenBank/DDBJ databases">
        <authorList>
            <person name="Wang G."/>
        </authorList>
    </citation>
    <scope>NUCLEOTIDE SEQUENCE</scope>
    <source>
        <strain evidence="1">KCTC 12899</strain>
    </source>
</reference>
<name>A0A8J7QC91_9BACT</name>
<comment type="caution">
    <text evidence="1">The sequence shown here is derived from an EMBL/GenBank/DDBJ whole genome shotgun (WGS) entry which is preliminary data.</text>
</comment>
<dbReference type="AlphaFoldDB" id="A0A8J7QC91"/>
<evidence type="ECO:0000313" key="2">
    <source>
        <dbReference type="Proteomes" id="UP000664417"/>
    </source>
</evidence>
<accession>A0A8J7QC91</accession>
<organism evidence="1 2">
    <name type="scientific">Acanthopleuribacter pedis</name>
    <dbReference type="NCBI Taxonomy" id="442870"/>
    <lineage>
        <taxon>Bacteria</taxon>
        <taxon>Pseudomonadati</taxon>
        <taxon>Acidobacteriota</taxon>
        <taxon>Holophagae</taxon>
        <taxon>Acanthopleuribacterales</taxon>
        <taxon>Acanthopleuribacteraceae</taxon>
        <taxon>Acanthopleuribacter</taxon>
    </lineage>
</organism>
<gene>
    <name evidence="1" type="ORF">J3U88_07585</name>
</gene>
<dbReference type="RefSeq" id="WP_207858007.1">
    <property type="nucleotide sequence ID" value="NZ_JAFREP010000005.1"/>
</dbReference>
<sequence>MPLDWSTVEGIARTYQQSHPNLVPDIRCIELSVRQAFHQLPVLVDLVDFDPYPDVWVLQADVVSTNRLSITTRNNQALLTPETNLQFRAVHDYDHLTQGLNFSVWGEVKAAKVWCARVEDDTMQAFLFSEIVAQACVAVVSGSFAPQKYVRFPKRFRDEVFRSV</sequence>
<keyword evidence="2" id="KW-1185">Reference proteome</keyword>
<proteinExistence type="predicted"/>
<dbReference type="Proteomes" id="UP000664417">
    <property type="component" value="Unassembled WGS sequence"/>
</dbReference>
<protein>
    <submittedName>
        <fullName evidence="1">Uncharacterized protein</fullName>
    </submittedName>
</protein>
<evidence type="ECO:0000313" key="1">
    <source>
        <dbReference type="EMBL" id="MBO1318311.1"/>
    </source>
</evidence>